<accession>A0AAJ0HE17</accession>
<dbReference type="SUPFAM" id="SSF52540">
    <property type="entry name" value="P-loop containing nucleoside triphosphate hydrolases"/>
    <property type="match status" value="1"/>
</dbReference>
<dbReference type="InterPro" id="IPR027417">
    <property type="entry name" value="P-loop_NTPase"/>
</dbReference>
<comment type="caution">
    <text evidence="1">The sequence shown here is derived from an EMBL/GenBank/DDBJ whole genome shotgun (WGS) entry which is preliminary data.</text>
</comment>
<name>A0AAJ0HE17_9PEZI</name>
<keyword evidence="2" id="KW-1185">Reference proteome</keyword>
<sequence>MQHIRSTLNRNAAKSRPRTMHIYGTGGVGKTQLALSYAYERRNQGMQAVFWINSETKGEVLQSCTKICVKLELQGAVKDAQHEANQEILIDCCIKPMLTCY</sequence>
<dbReference type="Proteomes" id="UP001275084">
    <property type="component" value="Unassembled WGS sequence"/>
</dbReference>
<evidence type="ECO:0008006" key="3">
    <source>
        <dbReference type="Google" id="ProtNLM"/>
    </source>
</evidence>
<gene>
    <name evidence="1" type="ORF">B0T25DRAFT_569747</name>
</gene>
<evidence type="ECO:0000313" key="1">
    <source>
        <dbReference type="EMBL" id="KAK3349095.1"/>
    </source>
</evidence>
<dbReference type="EMBL" id="JAUIQD010000005">
    <property type="protein sequence ID" value="KAK3349095.1"/>
    <property type="molecule type" value="Genomic_DNA"/>
</dbReference>
<reference evidence="1" key="1">
    <citation type="journal article" date="2023" name="Mol. Phylogenet. Evol.">
        <title>Genome-scale phylogeny and comparative genomics of the fungal order Sordariales.</title>
        <authorList>
            <person name="Hensen N."/>
            <person name="Bonometti L."/>
            <person name="Westerberg I."/>
            <person name="Brannstrom I.O."/>
            <person name="Guillou S."/>
            <person name="Cros-Aarteil S."/>
            <person name="Calhoun S."/>
            <person name="Haridas S."/>
            <person name="Kuo A."/>
            <person name="Mondo S."/>
            <person name="Pangilinan J."/>
            <person name="Riley R."/>
            <person name="LaButti K."/>
            <person name="Andreopoulos B."/>
            <person name="Lipzen A."/>
            <person name="Chen C."/>
            <person name="Yan M."/>
            <person name="Daum C."/>
            <person name="Ng V."/>
            <person name="Clum A."/>
            <person name="Steindorff A."/>
            <person name="Ohm R.A."/>
            <person name="Martin F."/>
            <person name="Silar P."/>
            <person name="Natvig D.O."/>
            <person name="Lalanne C."/>
            <person name="Gautier V."/>
            <person name="Ament-Velasquez S.L."/>
            <person name="Kruys A."/>
            <person name="Hutchinson M.I."/>
            <person name="Powell A.J."/>
            <person name="Barry K."/>
            <person name="Miller A.N."/>
            <person name="Grigoriev I.V."/>
            <person name="Debuchy R."/>
            <person name="Gladieux P."/>
            <person name="Hiltunen Thoren M."/>
            <person name="Johannesson H."/>
        </authorList>
    </citation>
    <scope>NUCLEOTIDE SEQUENCE</scope>
    <source>
        <strain evidence="1">CBS 955.72</strain>
    </source>
</reference>
<protein>
    <recommendedName>
        <fullName evidence="3">NB-ARC domain-containing protein</fullName>
    </recommendedName>
</protein>
<dbReference type="Gene3D" id="3.40.50.300">
    <property type="entry name" value="P-loop containing nucleotide triphosphate hydrolases"/>
    <property type="match status" value="1"/>
</dbReference>
<dbReference type="AlphaFoldDB" id="A0AAJ0HE17"/>
<reference evidence="1" key="2">
    <citation type="submission" date="2023-06" db="EMBL/GenBank/DDBJ databases">
        <authorList>
            <consortium name="Lawrence Berkeley National Laboratory"/>
            <person name="Haridas S."/>
            <person name="Hensen N."/>
            <person name="Bonometti L."/>
            <person name="Westerberg I."/>
            <person name="Brannstrom I.O."/>
            <person name="Guillou S."/>
            <person name="Cros-Aarteil S."/>
            <person name="Calhoun S."/>
            <person name="Kuo A."/>
            <person name="Mondo S."/>
            <person name="Pangilinan J."/>
            <person name="Riley R."/>
            <person name="Labutti K."/>
            <person name="Andreopoulos B."/>
            <person name="Lipzen A."/>
            <person name="Chen C."/>
            <person name="Yanf M."/>
            <person name="Daum C."/>
            <person name="Ng V."/>
            <person name="Clum A."/>
            <person name="Steindorff A."/>
            <person name="Ohm R."/>
            <person name="Martin F."/>
            <person name="Silar P."/>
            <person name="Natvig D."/>
            <person name="Lalanne C."/>
            <person name="Gautier V."/>
            <person name="Ament-Velasquez S.L."/>
            <person name="Kruys A."/>
            <person name="Hutchinson M.I."/>
            <person name="Powell A.J."/>
            <person name="Barry K."/>
            <person name="Miller A.N."/>
            <person name="Grigoriev I.V."/>
            <person name="Debuchy R."/>
            <person name="Gladieux P."/>
            <person name="Thoren M.H."/>
            <person name="Johannesson H."/>
        </authorList>
    </citation>
    <scope>NUCLEOTIDE SEQUENCE</scope>
    <source>
        <strain evidence="1">CBS 955.72</strain>
    </source>
</reference>
<organism evidence="1 2">
    <name type="scientific">Lasiosphaeria hispida</name>
    <dbReference type="NCBI Taxonomy" id="260671"/>
    <lineage>
        <taxon>Eukaryota</taxon>
        <taxon>Fungi</taxon>
        <taxon>Dikarya</taxon>
        <taxon>Ascomycota</taxon>
        <taxon>Pezizomycotina</taxon>
        <taxon>Sordariomycetes</taxon>
        <taxon>Sordariomycetidae</taxon>
        <taxon>Sordariales</taxon>
        <taxon>Lasiosphaeriaceae</taxon>
        <taxon>Lasiosphaeria</taxon>
    </lineage>
</organism>
<evidence type="ECO:0000313" key="2">
    <source>
        <dbReference type="Proteomes" id="UP001275084"/>
    </source>
</evidence>
<proteinExistence type="predicted"/>